<accession>A0A1V4IGB2</accession>
<sequence length="75" mass="8531">MLSDHLQNDGIVSKFQTLPCNERGDEVTQSEHRVLARLLCTPELLEVAPKKRRCPDEPQSGRHQLHSHTGGQIKY</sequence>
<evidence type="ECO:0000313" key="2">
    <source>
        <dbReference type="EMBL" id="OPJ58949.1"/>
    </source>
</evidence>
<dbReference type="AlphaFoldDB" id="A0A1V4IGB2"/>
<dbReference type="EMBL" id="LSYS01009753">
    <property type="protein sequence ID" value="OPJ58949.1"/>
    <property type="molecule type" value="Genomic_DNA"/>
</dbReference>
<feature type="region of interest" description="Disordered" evidence="1">
    <location>
        <begin position="51"/>
        <end position="75"/>
    </location>
</feature>
<reference evidence="2 3" key="1">
    <citation type="submission" date="2016-02" db="EMBL/GenBank/DDBJ databases">
        <title>Band-tailed pigeon sequencing and assembly.</title>
        <authorList>
            <person name="Soares A.E."/>
            <person name="Novak B.J."/>
            <person name="Rice E.S."/>
            <person name="O'Connell B."/>
            <person name="Chang D."/>
            <person name="Weber S."/>
            <person name="Shapiro B."/>
        </authorList>
    </citation>
    <scope>NUCLEOTIDE SEQUENCE [LARGE SCALE GENOMIC DNA]</scope>
    <source>
        <strain evidence="2">BTP2013</strain>
        <tissue evidence="2">Blood</tissue>
    </source>
</reference>
<name>A0A1V4IGB2_PATFA</name>
<keyword evidence="3" id="KW-1185">Reference proteome</keyword>
<proteinExistence type="predicted"/>
<dbReference type="Proteomes" id="UP000190648">
    <property type="component" value="Unassembled WGS sequence"/>
</dbReference>
<evidence type="ECO:0000313" key="3">
    <source>
        <dbReference type="Proteomes" id="UP000190648"/>
    </source>
</evidence>
<evidence type="ECO:0000256" key="1">
    <source>
        <dbReference type="SAM" id="MobiDB-lite"/>
    </source>
</evidence>
<comment type="caution">
    <text evidence="2">The sequence shown here is derived from an EMBL/GenBank/DDBJ whole genome shotgun (WGS) entry which is preliminary data.</text>
</comment>
<protein>
    <submittedName>
        <fullName evidence="2">Uncharacterized protein</fullName>
    </submittedName>
</protein>
<organism evidence="2 3">
    <name type="scientific">Patagioenas fasciata monilis</name>
    <dbReference type="NCBI Taxonomy" id="372326"/>
    <lineage>
        <taxon>Eukaryota</taxon>
        <taxon>Metazoa</taxon>
        <taxon>Chordata</taxon>
        <taxon>Craniata</taxon>
        <taxon>Vertebrata</taxon>
        <taxon>Euteleostomi</taxon>
        <taxon>Archelosauria</taxon>
        <taxon>Archosauria</taxon>
        <taxon>Dinosauria</taxon>
        <taxon>Saurischia</taxon>
        <taxon>Theropoda</taxon>
        <taxon>Coelurosauria</taxon>
        <taxon>Aves</taxon>
        <taxon>Neognathae</taxon>
        <taxon>Neoaves</taxon>
        <taxon>Columbimorphae</taxon>
        <taxon>Columbiformes</taxon>
        <taxon>Columbidae</taxon>
        <taxon>Patagioenas</taxon>
    </lineage>
</organism>
<gene>
    <name evidence="2" type="ORF">AV530_000674</name>
</gene>